<proteinExistence type="predicted"/>
<evidence type="ECO:0008006" key="4">
    <source>
        <dbReference type="Google" id="ProtNLM"/>
    </source>
</evidence>
<evidence type="ECO:0000313" key="3">
    <source>
        <dbReference type="Proteomes" id="UP001595443"/>
    </source>
</evidence>
<feature type="signal peptide" evidence="1">
    <location>
        <begin position="1"/>
        <end position="22"/>
    </location>
</feature>
<organism evidence="2 3">
    <name type="scientific">Acidimangrovimonas pyrenivorans</name>
    <dbReference type="NCBI Taxonomy" id="2030798"/>
    <lineage>
        <taxon>Bacteria</taxon>
        <taxon>Pseudomonadati</taxon>
        <taxon>Pseudomonadota</taxon>
        <taxon>Alphaproteobacteria</taxon>
        <taxon>Rhodobacterales</taxon>
        <taxon>Paracoccaceae</taxon>
        <taxon>Acidimangrovimonas</taxon>
    </lineage>
</organism>
<dbReference type="RefSeq" id="WP_377834515.1">
    <property type="nucleotide sequence ID" value="NZ_JBHRSK010000015.1"/>
</dbReference>
<dbReference type="EMBL" id="JBHRSK010000015">
    <property type="protein sequence ID" value="MFC2969753.1"/>
    <property type="molecule type" value="Genomic_DNA"/>
</dbReference>
<keyword evidence="1" id="KW-0732">Signal</keyword>
<keyword evidence="3" id="KW-1185">Reference proteome</keyword>
<feature type="chain" id="PRO_5045573001" description="Phospholipid-binding protein" evidence="1">
    <location>
        <begin position="23"/>
        <end position="133"/>
    </location>
</feature>
<dbReference type="InterPro" id="IPR036610">
    <property type="entry name" value="PEBP-like_sf"/>
</dbReference>
<evidence type="ECO:0000313" key="2">
    <source>
        <dbReference type="EMBL" id="MFC2969753.1"/>
    </source>
</evidence>
<gene>
    <name evidence="2" type="ORF">ACFOES_16770</name>
</gene>
<dbReference type="SUPFAM" id="SSF49777">
    <property type="entry name" value="PEBP-like"/>
    <property type="match status" value="1"/>
</dbReference>
<comment type="caution">
    <text evidence="2">The sequence shown here is derived from an EMBL/GenBank/DDBJ whole genome shotgun (WGS) entry which is preliminary data.</text>
</comment>
<evidence type="ECO:0000256" key="1">
    <source>
        <dbReference type="SAM" id="SignalP"/>
    </source>
</evidence>
<name>A0ABV7ALB4_9RHOB</name>
<dbReference type="Proteomes" id="UP001595443">
    <property type="component" value="Unassembled WGS sequence"/>
</dbReference>
<reference evidence="3" key="1">
    <citation type="journal article" date="2019" name="Int. J. Syst. Evol. Microbiol.">
        <title>The Global Catalogue of Microorganisms (GCM) 10K type strain sequencing project: providing services to taxonomists for standard genome sequencing and annotation.</title>
        <authorList>
            <consortium name="The Broad Institute Genomics Platform"/>
            <consortium name="The Broad Institute Genome Sequencing Center for Infectious Disease"/>
            <person name="Wu L."/>
            <person name="Ma J."/>
        </authorList>
    </citation>
    <scope>NUCLEOTIDE SEQUENCE [LARGE SCALE GENOMIC DNA]</scope>
    <source>
        <strain evidence="3">KCTC 62192</strain>
    </source>
</reference>
<sequence length="133" mass="14795">MTRFQQTAFFAALCLCSAQAAAAFSISFDWQGLKLCTSGQPNVVDNPRFVLEDVPAGTRYIRFRMTDLDARSYNHGGGLVEYHGEKVIAPGAFRYKSPCPPGGRHTYEWTATAQTRKMGGRLGVARARRQYPE</sequence>
<protein>
    <recommendedName>
        <fullName evidence="4">Phospholipid-binding protein</fullName>
    </recommendedName>
</protein>
<accession>A0ABV7ALB4</accession>